<proteinExistence type="predicted"/>
<feature type="region of interest" description="Disordered" evidence="1">
    <location>
        <begin position="1"/>
        <end position="26"/>
    </location>
</feature>
<gene>
    <name evidence="2" type="ORF">METZ01_LOCUS476831</name>
</gene>
<accession>A0A383BUY3</accession>
<organism evidence="2">
    <name type="scientific">marine metagenome</name>
    <dbReference type="NCBI Taxonomy" id="408172"/>
    <lineage>
        <taxon>unclassified sequences</taxon>
        <taxon>metagenomes</taxon>
        <taxon>ecological metagenomes</taxon>
    </lineage>
</organism>
<sequence>MCSDKPVNINDEWYTGYNSNDGDKFT</sequence>
<name>A0A383BUY3_9ZZZZ</name>
<dbReference type="EMBL" id="UINC01203626">
    <property type="protein sequence ID" value="SVE23977.1"/>
    <property type="molecule type" value="Genomic_DNA"/>
</dbReference>
<dbReference type="AlphaFoldDB" id="A0A383BUY3"/>
<protein>
    <submittedName>
        <fullName evidence="2">Uncharacterized protein</fullName>
    </submittedName>
</protein>
<evidence type="ECO:0000313" key="2">
    <source>
        <dbReference type="EMBL" id="SVE23977.1"/>
    </source>
</evidence>
<evidence type="ECO:0000256" key="1">
    <source>
        <dbReference type="SAM" id="MobiDB-lite"/>
    </source>
</evidence>
<reference evidence="2" key="1">
    <citation type="submission" date="2018-05" db="EMBL/GenBank/DDBJ databases">
        <authorList>
            <person name="Lanie J.A."/>
            <person name="Ng W.-L."/>
            <person name="Kazmierczak K.M."/>
            <person name="Andrzejewski T.M."/>
            <person name="Davidsen T.M."/>
            <person name="Wayne K.J."/>
            <person name="Tettelin H."/>
            <person name="Glass J.I."/>
            <person name="Rusch D."/>
            <person name="Podicherti R."/>
            <person name="Tsui H.-C.T."/>
            <person name="Winkler M.E."/>
        </authorList>
    </citation>
    <scope>NUCLEOTIDE SEQUENCE</scope>
</reference>